<accession>A0A0C3PBV0</accession>
<reference evidence="1 2" key="1">
    <citation type="journal article" date="2014" name="PLoS Genet.">
        <title>Analysis of the Phlebiopsis gigantea genome, transcriptome and secretome provides insight into its pioneer colonization strategies of wood.</title>
        <authorList>
            <person name="Hori C."/>
            <person name="Ishida T."/>
            <person name="Igarashi K."/>
            <person name="Samejima M."/>
            <person name="Suzuki H."/>
            <person name="Master E."/>
            <person name="Ferreira P."/>
            <person name="Ruiz-Duenas F.J."/>
            <person name="Held B."/>
            <person name="Canessa P."/>
            <person name="Larrondo L.F."/>
            <person name="Schmoll M."/>
            <person name="Druzhinina I.S."/>
            <person name="Kubicek C.P."/>
            <person name="Gaskell J.A."/>
            <person name="Kersten P."/>
            <person name="St John F."/>
            <person name="Glasner J."/>
            <person name="Sabat G."/>
            <person name="Splinter BonDurant S."/>
            <person name="Syed K."/>
            <person name="Yadav J."/>
            <person name="Mgbeahuruike A.C."/>
            <person name="Kovalchuk A."/>
            <person name="Asiegbu F.O."/>
            <person name="Lackner G."/>
            <person name="Hoffmeister D."/>
            <person name="Rencoret J."/>
            <person name="Gutierrez A."/>
            <person name="Sun H."/>
            <person name="Lindquist E."/>
            <person name="Barry K."/>
            <person name="Riley R."/>
            <person name="Grigoriev I.V."/>
            <person name="Henrissat B."/>
            <person name="Kues U."/>
            <person name="Berka R.M."/>
            <person name="Martinez A.T."/>
            <person name="Covert S.F."/>
            <person name="Blanchette R.A."/>
            <person name="Cullen D."/>
        </authorList>
    </citation>
    <scope>NUCLEOTIDE SEQUENCE [LARGE SCALE GENOMIC DNA]</scope>
    <source>
        <strain evidence="1 2">11061_1 CR5-6</strain>
    </source>
</reference>
<dbReference type="EMBL" id="KN840672">
    <property type="protein sequence ID" value="KIP02478.1"/>
    <property type="molecule type" value="Genomic_DNA"/>
</dbReference>
<evidence type="ECO:0008006" key="3">
    <source>
        <dbReference type="Google" id="ProtNLM"/>
    </source>
</evidence>
<gene>
    <name evidence="1" type="ORF">PHLGIDRAFT_122421</name>
</gene>
<sequence>MRDTRGMLAIFGLPPYSDKPHAATFSELPQELVTRIAKYSMPYRVYGTHAATVITQTCFMVRPTAASMYGRPREAQLWAARACQVSSRWRYSFMPLVYEYPVIEECHHLGLLARTLCYAPQFIKRAVRGLATRLCAERAYIYVISIMGNAPRFNALLEVYNPRHARGFIPSGTDEVWPDRAIELATLLRERSVEYVVWSSRVACLPDTAWIIQRLDGSRLRYIEITNIVNFRFYEDRRLPAIHLPACSSIRVPLNEGLFAYLERCKLPSLRKLSVTTRQLKWIGLHFGRFMETYGGYLEQFEVAQGSAGTERRVLQYRGEHGWFASVTPQLSDFICSLETMLHWSEAEPTLTWEHALVASHPNVRRIGVYFNRTQNDIELNPYIAKDAMSCLLSLLRYPNLKAVHVLDDVITMAASGRLGPRVRLFWKYAAMNCLAAGVRLQDVEGNLVDSTMFN</sequence>
<organism evidence="1 2">
    <name type="scientific">Phlebiopsis gigantea (strain 11061_1 CR5-6)</name>
    <name type="common">White-rot fungus</name>
    <name type="synonym">Peniophora gigantea</name>
    <dbReference type="NCBI Taxonomy" id="745531"/>
    <lineage>
        <taxon>Eukaryota</taxon>
        <taxon>Fungi</taxon>
        <taxon>Dikarya</taxon>
        <taxon>Basidiomycota</taxon>
        <taxon>Agaricomycotina</taxon>
        <taxon>Agaricomycetes</taxon>
        <taxon>Polyporales</taxon>
        <taxon>Phanerochaetaceae</taxon>
        <taxon>Phlebiopsis</taxon>
    </lineage>
</organism>
<protein>
    <recommendedName>
        <fullName evidence="3">F-box domain-containing protein</fullName>
    </recommendedName>
</protein>
<dbReference type="AlphaFoldDB" id="A0A0C3PBV0"/>
<proteinExistence type="predicted"/>
<dbReference type="HOGENOM" id="CLU_601449_0_0_1"/>
<name>A0A0C3PBV0_PHLG1</name>
<evidence type="ECO:0000313" key="2">
    <source>
        <dbReference type="Proteomes" id="UP000053257"/>
    </source>
</evidence>
<evidence type="ECO:0000313" key="1">
    <source>
        <dbReference type="EMBL" id="KIP02478.1"/>
    </source>
</evidence>
<dbReference type="Proteomes" id="UP000053257">
    <property type="component" value="Unassembled WGS sequence"/>
</dbReference>
<keyword evidence="2" id="KW-1185">Reference proteome</keyword>